<dbReference type="EMBL" id="CM045762">
    <property type="protein sequence ID" value="KAI8010469.1"/>
    <property type="molecule type" value="Genomic_DNA"/>
</dbReference>
<keyword evidence="2" id="KW-1185">Reference proteome</keyword>
<protein>
    <submittedName>
        <fullName evidence="1">Flotillin-like protein 1</fullName>
    </submittedName>
</protein>
<dbReference type="Proteomes" id="UP001060215">
    <property type="component" value="Chromosome 5"/>
</dbReference>
<gene>
    <name evidence="1" type="ORF">LOK49_LG06G03447</name>
</gene>
<sequence>MSTEKLPFILPAVFTIGLRVDCEENMLKYAKLISPHDMLSNHVTELVHGVIEGETRVLAASTTMEQIFKGTKEFKKEVLDKVQLKLDQFGLHIYNANVKQLDDVQEANSESDKKREKKRQILLTSKKSVEARSEPSTFYTCQQLASSTRRKKKPNASPPWQKPKAIT</sequence>
<name>A0ACC0HAV4_9ERIC</name>
<accession>A0ACC0HAV4</accession>
<organism evidence="1 2">
    <name type="scientific">Camellia lanceoleosa</name>
    <dbReference type="NCBI Taxonomy" id="1840588"/>
    <lineage>
        <taxon>Eukaryota</taxon>
        <taxon>Viridiplantae</taxon>
        <taxon>Streptophyta</taxon>
        <taxon>Embryophyta</taxon>
        <taxon>Tracheophyta</taxon>
        <taxon>Spermatophyta</taxon>
        <taxon>Magnoliopsida</taxon>
        <taxon>eudicotyledons</taxon>
        <taxon>Gunneridae</taxon>
        <taxon>Pentapetalae</taxon>
        <taxon>asterids</taxon>
        <taxon>Ericales</taxon>
        <taxon>Theaceae</taxon>
        <taxon>Camellia</taxon>
    </lineage>
</organism>
<proteinExistence type="predicted"/>
<evidence type="ECO:0000313" key="2">
    <source>
        <dbReference type="Proteomes" id="UP001060215"/>
    </source>
</evidence>
<comment type="caution">
    <text evidence="1">The sequence shown here is derived from an EMBL/GenBank/DDBJ whole genome shotgun (WGS) entry which is preliminary data.</text>
</comment>
<evidence type="ECO:0000313" key="1">
    <source>
        <dbReference type="EMBL" id="KAI8010469.1"/>
    </source>
</evidence>
<reference evidence="1 2" key="1">
    <citation type="journal article" date="2022" name="Plant J.">
        <title>Chromosome-level genome of Camellia lanceoleosa provides a valuable resource for understanding genome evolution and self-incompatibility.</title>
        <authorList>
            <person name="Gong W."/>
            <person name="Xiao S."/>
            <person name="Wang L."/>
            <person name="Liao Z."/>
            <person name="Chang Y."/>
            <person name="Mo W."/>
            <person name="Hu G."/>
            <person name="Li W."/>
            <person name="Zhao G."/>
            <person name="Zhu H."/>
            <person name="Hu X."/>
            <person name="Ji K."/>
            <person name="Xiang X."/>
            <person name="Song Q."/>
            <person name="Yuan D."/>
            <person name="Jin S."/>
            <person name="Zhang L."/>
        </authorList>
    </citation>
    <scope>NUCLEOTIDE SEQUENCE [LARGE SCALE GENOMIC DNA]</scope>
    <source>
        <strain evidence="1">SQ_2022a</strain>
    </source>
</reference>